<dbReference type="InterPro" id="IPR054767">
    <property type="entry name" value="Cas10-Cmr2_palm2"/>
</dbReference>
<reference evidence="4" key="1">
    <citation type="submission" date="2020-01" db="EMBL/GenBank/DDBJ databases">
        <authorList>
            <person name="Meier V. D."/>
            <person name="Meier V D."/>
        </authorList>
    </citation>
    <scope>NUCLEOTIDE SEQUENCE</scope>
    <source>
        <strain evidence="4">HLG_WM_MAG_02</strain>
    </source>
</reference>
<gene>
    <name evidence="4" type="ORF">HELGO_WM34583</name>
</gene>
<proteinExistence type="predicted"/>
<dbReference type="InterPro" id="IPR038242">
    <property type="entry name" value="Cmr2_N"/>
</dbReference>
<dbReference type="Gene3D" id="3.30.70.270">
    <property type="match status" value="1"/>
</dbReference>
<dbReference type="InterPro" id="IPR043128">
    <property type="entry name" value="Rev_trsase/Diguanyl_cyclase"/>
</dbReference>
<accession>A0A6S6SS71</accession>
<dbReference type="GO" id="GO:0000166">
    <property type="term" value="F:nucleotide binding"/>
    <property type="evidence" value="ECO:0007669"/>
    <property type="project" value="UniProtKB-KW"/>
</dbReference>
<feature type="domain" description="GGDEF" evidence="3">
    <location>
        <begin position="206"/>
        <end position="338"/>
    </location>
</feature>
<evidence type="ECO:0000259" key="3">
    <source>
        <dbReference type="PROSITE" id="PS50887"/>
    </source>
</evidence>
<dbReference type="GO" id="GO:0051607">
    <property type="term" value="P:defense response to virus"/>
    <property type="evidence" value="ECO:0007669"/>
    <property type="project" value="UniProtKB-KW"/>
</dbReference>
<sequence length="451" mass="51489">MKYIALTIGPIVDTLSLGRKTSEVWMASYLFSSFMKNSIRKIRERSDAQFIIPFVDDEVLKEQDNGVGMFHDRFILQSDTLSLESIEEILQEEKDAFSSMVAKSIKKDEAKVKAFFTQYLQTYLFETREAFENPILDISKIMDSIELHTPILEAKEDYMRLFLNRDIILDSSLAKVSFGKKPSFEAIDAIAAQELDKDIEAKNAHKYIAIIYADGDNLGEYIKSQSDVTEVSKRLFDFDKKAAQTIENNGALPIFIGGDDLIIFAPLLNNGKTVFDLLNQLSKDYKEALGTDKSTLSFGVSLTYYKYPLYEALERARNTLFGVAKEHKGKNAIAISTQKHSGQSFDFCIGKDEEAYDIFLTLIERVLTETVELPHAIHHKLQSHQKVFDNIPLERLQNTFENIFNEDIHKEKFEEGLKSIENLMQSLGLEEKAQKKLFSMLSTIKVLRGDR</sequence>
<keyword evidence="1" id="KW-0547">Nucleotide-binding</keyword>
<dbReference type="PROSITE" id="PS50887">
    <property type="entry name" value="GGDEF"/>
    <property type="match status" value="1"/>
</dbReference>
<dbReference type="Pfam" id="PF22335">
    <property type="entry name" value="Cas10-Cmr2_palm2"/>
    <property type="match status" value="1"/>
</dbReference>
<dbReference type="InterPro" id="IPR000160">
    <property type="entry name" value="GGDEF_dom"/>
</dbReference>
<dbReference type="AlphaFoldDB" id="A0A6S6SS71"/>
<dbReference type="Pfam" id="PF12469">
    <property type="entry name" value="Cmr2_N"/>
    <property type="match status" value="1"/>
</dbReference>
<evidence type="ECO:0000256" key="1">
    <source>
        <dbReference type="ARBA" id="ARBA00022741"/>
    </source>
</evidence>
<evidence type="ECO:0000313" key="4">
    <source>
        <dbReference type="EMBL" id="CAA6807753.1"/>
    </source>
</evidence>
<name>A0A6S6SS71_9BACT</name>
<dbReference type="EMBL" id="CACVAZ010000042">
    <property type="protein sequence ID" value="CAA6807753.1"/>
    <property type="molecule type" value="Genomic_DNA"/>
</dbReference>
<organism evidence="4">
    <name type="scientific">uncultured Sulfurovum sp</name>
    <dbReference type="NCBI Taxonomy" id="269237"/>
    <lineage>
        <taxon>Bacteria</taxon>
        <taxon>Pseudomonadati</taxon>
        <taxon>Campylobacterota</taxon>
        <taxon>Epsilonproteobacteria</taxon>
        <taxon>Campylobacterales</taxon>
        <taxon>Sulfurovaceae</taxon>
        <taxon>Sulfurovum</taxon>
        <taxon>environmental samples</taxon>
    </lineage>
</organism>
<evidence type="ECO:0000256" key="2">
    <source>
        <dbReference type="ARBA" id="ARBA00023118"/>
    </source>
</evidence>
<keyword evidence="2" id="KW-0051">Antiviral defense</keyword>
<dbReference type="InterPro" id="IPR024615">
    <property type="entry name" value="CRISPR-assoc_Cmr2_N"/>
</dbReference>
<dbReference type="Gene3D" id="3.30.70.2220">
    <property type="entry name" value="CRISPR-Cas system, Cmr2 subunit, D1 domain, cysteine cluster"/>
    <property type="match status" value="1"/>
</dbReference>
<protein>
    <submittedName>
        <fullName evidence="4">CRISPR-associated RAMP Cmr2</fullName>
    </submittedName>
</protein>